<dbReference type="Proteomes" id="UP001178507">
    <property type="component" value="Unassembled WGS sequence"/>
</dbReference>
<organism evidence="7 8">
    <name type="scientific">Effrenium voratum</name>
    <dbReference type="NCBI Taxonomy" id="2562239"/>
    <lineage>
        <taxon>Eukaryota</taxon>
        <taxon>Sar</taxon>
        <taxon>Alveolata</taxon>
        <taxon>Dinophyceae</taxon>
        <taxon>Suessiales</taxon>
        <taxon>Symbiodiniaceae</taxon>
        <taxon>Effrenium</taxon>
    </lineage>
</organism>
<reference evidence="7" key="1">
    <citation type="submission" date="2023-08" db="EMBL/GenBank/DDBJ databases">
        <authorList>
            <person name="Chen Y."/>
            <person name="Shah S."/>
            <person name="Dougan E. K."/>
            <person name="Thang M."/>
            <person name="Chan C."/>
        </authorList>
    </citation>
    <scope>NUCLEOTIDE SEQUENCE</scope>
</reference>
<proteinExistence type="predicted"/>
<comment type="caution">
    <text evidence="7">The sequence shown here is derived from an EMBL/GenBank/DDBJ whole genome shotgun (WGS) entry which is preliminary data.</text>
</comment>
<evidence type="ECO:0000256" key="1">
    <source>
        <dbReference type="ARBA" id="ARBA00004141"/>
    </source>
</evidence>
<keyword evidence="8" id="KW-1185">Reference proteome</keyword>
<evidence type="ECO:0000256" key="5">
    <source>
        <dbReference type="SAM" id="Phobius"/>
    </source>
</evidence>
<protein>
    <recommendedName>
        <fullName evidence="6">Ion transport domain-containing protein</fullName>
    </recommendedName>
</protein>
<dbReference type="Pfam" id="PF00520">
    <property type="entry name" value="Ion_trans"/>
    <property type="match status" value="1"/>
</dbReference>
<feature type="transmembrane region" description="Helical" evidence="5">
    <location>
        <begin position="73"/>
        <end position="93"/>
    </location>
</feature>
<evidence type="ECO:0000256" key="4">
    <source>
        <dbReference type="ARBA" id="ARBA00023136"/>
    </source>
</evidence>
<dbReference type="GO" id="GO:0005216">
    <property type="term" value="F:monoatomic ion channel activity"/>
    <property type="evidence" value="ECO:0007669"/>
    <property type="project" value="InterPro"/>
</dbReference>
<evidence type="ECO:0000259" key="6">
    <source>
        <dbReference type="Pfam" id="PF00520"/>
    </source>
</evidence>
<keyword evidence="4 5" id="KW-0472">Membrane</keyword>
<dbReference type="InterPro" id="IPR027359">
    <property type="entry name" value="Volt_channel_dom_sf"/>
</dbReference>
<dbReference type="SUPFAM" id="SSF81324">
    <property type="entry name" value="Voltage-gated potassium channels"/>
    <property type="match status" value="1"/>
</dbReference>
<dbReference type="EMBL" id="CAUJNA010003260">
    <property type="protein sequence ID" value="CAJ1397239.1"/>
    <property type="molecule type" value="Genomic_DNA"/>
</dbReference>
<evidence type="ECO:0000313" key="7">
    <source>
        <dbReference type="EMBL" id="CAJ1397239.1"/>
    </source>
</evidence>
<feature type="domain" description="Ion transport" evidence="6">
    <location>
        <begin position="82"/>
        <end position="191"/>
    </location>
</feature>
<dbReference type="GO" id="GO:0016020">
    <property type="term" value="C:membrane"/>
    <property type="evidence" value="ECO:0007669"/>
    <property type="project" value="UniProtKB-SubCell"/>
</dbReference>
<keyword evidence="3 5" id="KW-1133">Transmembrane helix</keyword>
<keyword evidence="2 5" id="KW-0812">Transmembrane</keyword>
<dbReference type="AlphaFoldDB" id="A0AA36J2D1"/>
<evidence type="ECO:0000256" key="2">
    <source>
        <dbReference type="ARBA" id="ARBA00022692"/>
    </source>
</evidence>
<dbReference type="Gene3D" id="1.20.120.350">
    <property type="entry name" value="Voltage-gated potassium channels. Chain C"/>
    <property type="match status" value="1"/>
</dbReference>
<feature type="transmembrane region" description="Helical" evidence="5">
    <location>
        <begin position="145"/>
        <end position="163"/>
    </location>
</feature>
<evidence type="ECO:0000313" key="8">
    <source>
        <dbReference type="Proteomes" id="UP001178507"/>
    </source>
</evidence>
<sequence length="230" mass="26334">MPWPGEVQCHLMEICRERPADEELQLPRPPPALSSNWLLRLGNAGGAGRHAESFLSRDQTRHAILSWRLERPYLIYSLACAALMLLLLVWNVVKGVQNNWNLPQWKHHRWEEYLEVGIGIVIVLEVVLTLRLLGARDFFANGWCVFDFIVALLAVISTCYGLEHLGRQGEICEAQLPLLFVRFVLQPARLLGALVSTWRTRRMQLNVQELTVDVSNLTNDTRFEALQEIS</sequence>
<feature type="transmembrane region" description="Helical" evidence="5">
    <location>
        <begin position="113"/>
        <end position="133"/>
    </location>
</feature>
<comment type="subcellular location">
    <subcellularLocation>
        <location evidence="1">Membrane</location>
        <topology evidence="1">Multi-pass membrane protein</topology>
    </subcellularLocation>
</comment>
<dbReference type="InterPro" id="IPR005821">
    <property type="entry name" value="Ion_trans_dom"/>
</dbReference>
<accession>A0AA36J2D1</accession>
<gene>
    <name evidence="7" type="ORF">EVOR1521_LOCUS21291</name>
</gene>
<name>A0AA36J2D1_9DINO</name>
<evidence type="ECO:0000256" key="3">
    <source>
        <dbReference type="ARBA" id="ARBA00022989"/>
    </source>
</evidence>